<dbReference type="InterPro" id="IPR036908">
    <property type="entry name" value="RlpA-like_sf"/>
</dbReference>
<dbReference type="GO" id="GO:0004553">
    <property type="term" value="F:hydrolase activity, hydrolyzing O-glycosyl compounds"/>
    <property type="evidence" value="ECO:0007669"/>
    <property type="project" value="InterPro"/>
</dbReference>
<dbReference type="EMBL" id="CP011070">
    <property type="protein sequence ID" value="AJW69913.1"/>
    <property type="molecule type" value="Genomic_DNA"/>
</dbReference>
<gene>
    <name evidence="2" type="ORF">NADRNF5_0214</name>
</gene>
<dbReference type="AlphaFoldDB" id="A0A0D5C036"/>
<dbReference type="OrthoDB" id="10733at2157"/>
<dbReference type="Proteomes" id="UP000032408">
    <property type="component" value="Chromosome"/>
</dbReference>
<name>A0A0D5C036_9ARCH</name>
<proteinExistence type="predicted"/>
<dbReference type="STRING" id="1580092.NADRNF5_0214"/>
<feature type="domain" description="3D" evidence="1">
    <location>
        <begin position="162"/>
        <end position="215"/>
    </location>
</feature>
<dbReference type="Gene3D" id="2.40.40.10">
    <property type="entry name" value="RlpA-like domain"/>
    <property type="match status" value="1"/>
</dbReference>
<evidence type="ECO:0000313" key="3">
    <source>
        <dbReference type="Proteomes" id="UP000032408"/>
    </source>
</evidence>
<accession>A0A0D5C036</accession>
<dbReference type="KEGG" id="nin:NADRNF5_0214"/>
<dbReference type="GO" id="GO:0019867">
    <property type="term" value="C:outer membrane"/>
    <property type="evidence" value="ECO:0007669"/>
    <property type="project" value="InterPro"/>
</dbReference>
<dbReference type="InterPro" id="IPR010611">
    <property type="entry name" value="3D_dom"/>
</dbReference>
<dbReference type="HOGENOM" id="CLU_1145177_0_0_2"/>
<dbReference type="Pfam" id="PF06725">
    <property type="entry name" value="3D"/>
    <property type="match status" value="1"/>
</dbReference>
<reference evidence="2 3" key="2">
    <citation type="journal article" date="2016" name="ISME J.">
        <title>Physiological and genomic characterization of two novel marine thaumarchaeal strains indicates niche differentiation.</title>
        <authorList>
            <person name="Bayer B."/>
            <person name="Vojvoda J."/>
            <person name="Offre P."/>
            <person name="Alves R.J."/>
            <person name="Elisabeth N.H."/>
            <person name="Garcia J.A."/>
            <person name="Volland J.M."/>
            <person name="Srivastava A."/>
            <person name="Schleper C."/>
            <person name="Herndl G.J."/>
        </authorList>
    </citation>
    <scope>NUCLEOTIDE SEQUENCE [LARGE SCALE GENOMIC DNA]</scope>
    <source>
        <strain evidence="2 3">NF5</strain>
    </source>
</reference>
<dbReference type="GO" id="GO:0009254">
    <property type="term" value="P:peptidoglycan turnover"/>
    <property type="evidence" value="ECO:0007669"/>
    <property type="project" value="InterPro"/>
</dbReference>
<protein>
    <recommendedName>
        <fullName evidence="1">3D domain-containing protein</fullName>
    </recommendedName>
</protein>
<dbReference type="GeneID" id="24819466"/>
<evidence type="ECO:0000259" key="1">
    <source>
        <dbReference type="Pfam" id="PF06725"/>
    </source>
</evidence>
<sequence>MALIVNFSIANAETVSIPEWVYTVHDFWIEEKISDDEFTTVLNYLEKQNIVDLILHKSYDVKTNFLLSMMQNQDAQRFVSCTDGWYVTGYFVPVEKDYSDEFIIINIGETQREFRQDFVDAIQIEGWGKTLSGDYLGWYDNSFHINETALDQNGQPLVAGMIAVDNTIIDRETELIISTLPEPWNEIILISADEGPAIKGKHIDLFTGEGKLAENETFRVTGYDNKVCK</sequence>
<organism evidence="2 3">
    <name type="scientific">Nitrosopumilus adriaticus</name>
    <dbReference type="NCBI Taxonomy" id="1580092"/>
    <lineage>
        <taxon>Archaea</taxon>
        <taxon>Nitrososphaerota</taxon>
        <taxon>Nitrososphaeria</taxon>
        <taxon>Nitrosopumilales</taxon>
        <taxon>Nitrosopumilaceae</taxon>
        <taxon>Nitrosopumilus</taxon>
    </lineage>
</organism>
<reference evidence="3" key="1">
    <citation type="submission" date="2015-03" db="EMBL/GenBank/DDBJ databases">
        <title>Characterization of two novel Thaumarchaeota isolated from the Northern Adriatic Sea.</title>
        <authorList>
            <person name="Bayer B."/>
            <person name="Vojvoda J."/>
            <person name="Offre P."/>
            <person name="Srivastava A."/>
            <person name="Elisabeth N."/>
            <person name="Garcia J.A.L."/>
            <person name="Schleper C."/>
            <person name="Herndl G.J."/>
        </authorList>
    </citation>
    <scope>NUCLEOTIDE SEQUENCE [LARGE SCALE GENOMIC DNA]</scope>
    <source>
        <strain evidence="3">NF5</strain>
    </source>
</reference>
<dbReference type="RefSeq" id="WP_148313032.1">
    <property type="nucleotide sequence ID" value="NZ_CP011070.1"/>
</dbReference>
<keyword evidence="3" id="KW-1185">Reference proteome</keyword>
<evidence type="ECO:0000313" key="2">
    <source>
        <dbReference type="EMBL" id="AJW69913.1"/>
    </source>
</evidence>
<dbReference type="SUPFAM" id="SSF50685">
    <property type="entry name" value="Barwin-like endoglucanases"/>
    <property type="match status" value="1"/>
</dbReference>